<feature type="domain" description="Reverse transcriptase Ty1/copia-type" evidence="2">
    <location>
        <begin position="924"/>
        <end position="1060"/>
    </location>
</feature>
<sequence length="1060" mass="118834">CDGTGSYDWSYQAEEEPTNFALMAFLSSSSNSSSDCKTGLESVEARLLVYKKNESALEENIKLLNIELSPTKPEQDLPSRPSAPIIEDWVSDSEEEDMPQLTKDVPSFAQKLAHKSYASRDIHKNQAPMNHSKFPLHKVSAAAPSKSKPVLTTAARTSKSPLRRPFIRHPSPKPSIFPLRINVAKPSAVSDAQTNNGKWVWKPKCLVLDHALRTSSASMTLKRFDYNDALGRSKHMTRNMSYLSDFEELNGGYVAFGGNPKGGKITGKASTLQILRRLGSIFTLMYAAKVYKAGKRLLYGKRNKSISFGKGASKVNREVHLLFLKGLYLAIKMEHYLCHTDYLIWQVIQNGNGHVSITTDMNGMIKVLPPKTAEEVVAKEREKKAKTTLLMALPKDHLAKFHKIADAKETFQTLLSQLEIHGVGVSHEDANQRFLRSLPSSWSQVALIMRTKAGLDTLSFDDLYNNLRVFKRDVKGTTASSSSNTQNVAFVSADNTSSTNDVSTAYSVSSPSVSKSQKEGSASYTDEVNHSFFTNQSSAHQQDFDDLEQINYDDLEEMDLKCQVAMISIRIKKFYKRTGHFARDYRAKWNQDSKRRDGGYNGNKARDNSRRPASQDDLKALVTIDGEAVDCILSYENEVLLSVFVNKECDLENTPVNDRYAKGMHTVPPPMIGNYMPSGPDVEIDYFKITYGPKQTSADESDSKPVEYASSDSDSSVEPSTSVLEPVDDPHKALKDKGIVDSGCSKHMTGNKAHLDDNTNSTNLLNVVSAPVSVVGHSRALNNDEPSYPDDHSMPHIEELYASPSAGIFINLSYADEGVVTDFNNLEITVTVSLTPTTRIHTIHPKTQLLGDPFSAVQTRSKVHKNSEAHALVSYIQNQKETIIRIFNIVCLLVSYLKLNLRRSLNLWKMKVGLMLCKRNCCSSKFKRIEAIRIFLAFTSYMGFIVYQMDVKSAFLYGTIDEELYVTQPPGFVDPKFPNKVYKVVKALYGLHKAPRAWCATLSTFLEKSRYKRGVIDKTSFIKQDKKDIMLVQVYVDDIIFGSTKKFWCDEFKELMKNRF</sequence>
<feature type="region of interest" description="Disordered" evidence="1">
    <location>
        <begin position="496"/>
        <end position="521"/>
    </location>
</feature>
<reference evidence="3" key="1">
    <citation type="journal article" date="2019" name="Sci. Rep.">
        <title>Draft genome of Tanacetum cinerariifolium, the natural source of mosquito coil.</title>
        <authorList>
            <person name="Yamashiro T."/>
            <person name="Shiraishi A."/>
            <person name="Satake H."/>
            <person name="Nakayama K."/>
        </authorList>
    </citation>
    <scope>NUCLEOTIDE SEQUENCE</scope>
</reference>
<dbReference type="EMBL" id="BKCJ010186347">
    <property type="protein sequence ID" value="GEY53035.1"/>
    <property type="molecule type" value="Genomic_DNA"/>
</dbReference>
<dbReference type="InterPro" id="IPR043502">
    <property type="entry name" value="DNA/RNA_pol_sf"/>
</dbReference>
<comment type="caution">
    <text evidence="3">The sequence shown here is derived from an EMBL/GenBank/DDBJ whole genome shotgun (WGS) entry which is preliminary data.</text>
</comment>
<accession>A0A699HPN3</accession>
<feature type="compositionally biased region" description="Low complexity" evidence="1">
    <location>
        <begin position="502"/>
        <end position="515"/>
    </location>
</feature>
<gene>
    <name evidence="3" type="ORF">Tci_425009</name>
</gene>
<evidence type="ECO:0000313" key="3">
    <source>
        <dbReference type="EMBL" id="GEY53035.1"/>
    </source>
</evidence>
<protein>
    <submittedName>
        <fullName evidence="3">Putative ribonuclease H-like domain-containing protein</fullName>
    </submittedName>
</protein>
<organism evidence="3">
    <name type="scientific">Tanacetum cinerariifolium</name>
    <name type="common">Dalmatian daisy</name>
    <name type="synonym">Chrysanthemum cinerariifolium</name>
    <dbReference type="NCBI Taxonomy" id="118510"/>
    <lineage>
        <taxon>Eukaryota</taxon>
        <taxon>Viridiplantae</taxon>
        <taxon>Streptophyta</taxon>
        <taxon>Embryophyta</taxon>
        <taxon>Tracheophyta</taxon>
        <taxon>Spermatophyta</taxon>
        <taxon>Magnoliopsida</taxon>
        <taxon>eudicotyledons</taxon>
        <taxon>Gunneridae</taxon>
        <taxon>Pentapetalae</taxon>
        <taxon>asterids</taxon>
        <taxon>campanulids</taxon>
        <taxon>Asterales</taxon>
        <taxon>Asteraceae</taxon>
        <taxon>Asteroideae</taxon>
        <taxon>Anthemideae</taxon>
        <taxon>Anthemidinae</taxon>
        <taxon>Tanacetum</taxon>
    </lineage>
</organism>
<proteinExistence type="predicted"/>
<feature type="region of interest" description="Disordered" evidence="1">
    <location>
        <begin position="694"/>
        <end position="729"/>
    </location>
</feature>
<feature type="region of interest" description="Disordered" evidence="1">
    <location>
        <begin position="592"/>
        <end position="614"/>
    </location>
</feature>
<dbReference type="AlphaFoldDB" id="A0A699HPN3"/>
<dbReference type="Pfam" id="PF07727">
    <property type="entry name" value="RVT_2"/>
    <property type="match status" value="1"/>
</dbReference>
<evidence type="ECO:0000259" key="2">
    <source>
        <dbReference type="Pfam" id="PF07727"/>
    </source>
</evidence>
<evidence type="ECO:0000256" key="1">
    <source>
        <dbReference type="SAM" id="MobiDB-lite"/>
    </source>
</evidence>
<feature type="non-terminal residue" evidence="3">
    <location>
        <position position="1"/>
    </location>
</feature>
<feature type="region of interest" description="Disordered" evidence="1">
    <location>
        <begin position="145"/>
        <end position="169"/>
    </location>
</feature>
<dbReference type="SUPFAM" id="SSF56672">
    <property type="entry name" value="DNA/RNA polymerases"/>
    <property type="match status" value="1"/>
</dbReference>
<feature type="compositionally biased region" description="Low complexity" evidence="1">
    <location>
        <begin position="710"/>
        <end position="723"/>
    </location>
</feature>
<dbReference type="InterPro" id="IPR013103">
    <property type="entry name" value="RVT_2"/>
</dbReference>
<name>A0A699HPN3_TANCI</name>